<evidence type="ECO:0008006" key="5">
    <source>
        <dbReference type="Google" id="ProtNLM"/>
    </source>
</evidence>
<reference evidence="4" key="1">
    <citation type="submission" date="2011-12" db="EMBL/GenBank/DDBJ databases">
        <title>The Draft Genome of Lepisosteus oculatus.</title>
        <authorList>
            <consortium name="The Broad Institute Genome Assembly &amp; Analysis Group"/>
            <consortium name="Computational R&amp;D Group"/>
            <consortium name="and Sequencing Platform"/>
            <person name="Di Palma F."/>
            <person name="Alfoldi J."/>
            <person name="Johnson J."/>
            <person name="Berlin A."/>
            <person name="Gnerre S."/>
            <person name="Jaffe D."/>
            <person name="MacCallum I."/>
            <person name="Young S."/>
            <person name="Walker B.J."/>
            <person name="Lander E.S."/>
            <person name="Lindblad-Toh K."/>
        </authorList>
    </citation>
    <scope>NUCLEOTIDE SEQUENCE [LARGE SCALE GENOMIC DNA]</scope>
</reference>
<reference evidence="3" key="2">
    <citation type="submission" date="2025-08" db="UniProtKB">
        <authorList>
            <consortium name="Ensembl"/>
        </authorList>
    </citation>
    <scope>IDENTIFICATION</scope>
</reference>
<dbReference type="STRING" id="7918.ENSLOCP00000008172"/>
<dbReference type="PANTHER" id="PTHR10695:SF46">
    <property type="entry name" value="BIFUNCTIONAL COENZYME A SYNTHASE-RELATED"/>
    <property type="match status" value="1"/>
</dbReference>
<dbReference type="Bgee" id="ENSLOCG00000006762">
    <property type="expression patterns" value="Expressed in ovary and 13 other cell types or tissues"/>
</dbReference>
<dbReference type="NCBIfam" id="TIGR00152">
    <property type="entry name" value="dephospho-CoA kinase"/>
    <property type="match status" value="1"/>
</dbReference>
<evidence type="ECO:0000256" key="2">
    <source>
        <dbReference type="ARBA" id="ARBA00022840"/>
    </source>
</evidence>
<reference evidence="3" key="3">
    <citation type="submission" date="2025-09" db="UniProtKB">
        <authorList>
            <consortium name="Ensembl"/>
        </authorList>
    </citation>
    <scope>IDENTIFICATION</scope>
</reference>
<dbReference type="CDD" id="cd02022">
    <property type="entry name" value="DPCK"/>
    <property type="match status" value="1"/>
</dbReference>
<dbReference type="GO" id="GO:0015937">
    <property type="term" value="P:coenzyme A biosynthetic process"/>
    <property type="evidence" value="ECO:0007669"/>
    <property type="project" value="InterPro"/>
</dbReference>
<dbReference type="GO" id="GO:0004140">
    <property type="term" value="F:dephospho-CoA kinase activity"/>
    <property type="evidence" value="ECO:0007669"/>
    <property type="project" value="InterPro"/>
</dbReference>
<keyword evidence="1" id="KW-0547">Nucleotide-binding</keyword>
<dbReference type="Ensembl" id="ENSLOCT00000008182.1">
    <property type="protein sequence ID" value="ENSLOCP00000008172.1"/>
    <property type="gene ID" value="ENSLOCG00000006762.1"/>
</dbReference>
<organism evidence="3 4">
    <name type="scientific">Lepisosteus oculatus</name>
    <name type="common">Spotted gar</name>
    <dbReference type="NCBI Taxonomy" id="7918"/>
    <lineage>
        <taxon>Eukaryota</taxon>
        <taxon>Metazoa</taxon>
        <taxon>Chordata</taxon>
        <taxon>Craniata</taxon>
        <taxon>Vertebrata</taxon>
        <taxon>Euteleostomi</taxon>
        <taxon>Actinopterygii</taxon>
        <taxon>Neopterygii</taxon>
        <taxon>Holostei</taxon>
        <taxon>Semionotiformes</taxon>
        <taxon>Lepisosteidae</taxon>
        <taxon>Lepisosteus</taxon>
    </lineage>
</organism>
<dbReference type="FunFam" id="3.40.50.300:FF:004307">
    <property type="entry name" value="Uncharacterized protein"/>
    <property type="match status" value="1"/>
</dbReference>
<evidence type="ECO:0000313" key="4">
    <source>
        <dbReference type="Proteomes" id="UP000018468"/>
    </source>
</evidence>
<name>W5MIG3_LEPOC</name>
<proteinExistence type="predicted"/>
<keyword evidence="4" id="KW-1185">Reference proteome</keyword>
<dbReference type="OMA" id="WIDMVHE"/>
<sequence>YVSGEPNRCPVVLHCEICSPIPDIRNEDGTINRRALGRKVFGNKEKLKCLTDIVWPEIALLVKKQIRDAGEKGETVCVVDAAVLLEAGWTDLVHEVWVTIIPEEEAVARITRRDGASEEDARRRLASQWTNAQQVERANVVLCTLWEPEVTQRQVQKAWDLLQERISQRRRNLSSSL</sequence>
<dbReference type="eggNOG" id="KOG3220">
    <property type="taxonomic scope" value="Eukaryota"/>
</dbReference>
<dbReference type="GO" id="GO:0005524">
    <property type="term" value="F:ATP binding"/>
    <property type="evidence" value="ECO:0007669"/>
    <property type="project" value="UniProtKB-KW"/>
</dbReference>
<dbReference type="AlphaFoldDB" id="W5MIG3"/>
<dbReference type="GeneTree" id="ENSGT00550000075078"/>
<dbReference type="Pfam" id="PF01121">
    <property type="entry name" value="CoaE"/>
    <property type="match status" value="1"/>
</dbReference>
<dbReference type="InParanoid" id="W5MIG3"/>
<keyword evidence="2" id="KW-0067">ATP-binding</keyword>
<dbReference type="InterPro" id="IPR027417">
    <property type="entry name" value="P-loop_NTPase"/>
</dbReference>
<dbReference type="InterPro" id="IPR001977">
    <property type="entry name" value="Depp_CoAkinase"/>
</dbReference>
<dbReference type="Proteomes" id="UP000018468">
    <property type="component" value="Unassembled WGS sequence"/>
</dbReference>
<protein>
    <recommendedName>
        <fullName evidence="5">Dephospho-CoA kinase domain containing</fullName>
    </recommendedName>
</protein>
<evidence type="ECO:0000256" key="1">
    <source>
        <dbReference type="ARBA" id="ARBA00022741"/>
    </source>
</evidence>
<dbReference type="PANTHER" id="PTHR10695">
    <property type="entry name" value="DEPHOSPHO-COA KINASE-RELATED"/>
    <property type="match status" value="1"/>
</dbReference>
<dbReference type="SUPFAM" id="SSF52540">
    <property type="entry name" value="P-loop containing nucleoside triphosphate hydrolases"/>
    <property type="match status" value="1"/>
</dbReference>
<dbReference type="HOGENOM" id="CLU_057180_2_1_1"/>
<dbReference type="PROSITE" id="PS51219">
    <property type="entry name" value="DPCK"/>
    <property type="match status" value="1"/>
</dbReference>
<accession>W5MIG3</accession>
<dbReference type="Gene3D" id="3.40.50.300">
    <property type="entry name" value="P-loop containing nucleotide triphosphate hydrolases"/>
    <property type="match status" value="1"/>
</dbReference>
<evidence type="ECO:0000313" key="3">
    <source>
        <dbReference type="Ensembl" id="ENSLOCP00000008172.1"/>
    </source>
</evidence>